<dbReference type="SUPFAM" id="SSF56784">
    <property type="entry name" value="HAD-like"/>
    <property type="match status" value="1"/>
</dbReference>
<gene>
    <name evidence="1" type="ORF">ERX37_09595</name>
</gene>
<dbReference type="Proteomes" id="UP000295328">
    <property type="component" value="Unassembled WGS sequence"/>
</dbReference>
<accession>A0A4R6BIB0</accession>
<name>A0A4R6BIB0_9STAP</name>
<keyword evidence="1" id="KW-0378">Hydrolase</keyword>
<dbReference type="RefSeq" id="WP_133430458.1">
    <property type="nucleotide sequence ID" value="NZ_BMCC01000004.1"/>
</dbReference>
<comment type="caution">
    <text evidence="1">The sequence shown here is derived from an EMBL/GenBank/DDBJ whole genome shotgun (WGS) entry which is preliminary data.</text>
</comment>
<dbReference type="Pfam" id="PF13419">
    <property type="entry name" value="HAD_2"/>
    <property type="match status" value="1"/>
</dbReference>
<organism evidence="1 2">
    <name type="scientific">Macrococcus hajekii</name>
    <dbReference type="NCBI Taxonomy" id="198482"/>
    <lineage>
        <taxon>Bacteria</taxon>
        <taxon>Bacillati</taxon>
        <taxon>Bacillota</taxon>
        <taxon>Bacilli</taxon>
        <taxon>Bacillales</taxon>
        <taxon>Staphylococcaceae</taxon>
        <taxon>Macrococcus</taxon>
    </lineage>
</organism>
<dbReference type="EMBL" id="SCWE01000004">
    <property type="protein sequence ID" value="TDM01355.1"/>
    <property type="molecule type" value="Genomic_DNA"/>
</dbReference>
<dbReference type="InterPro" id="IPR050155">
    <property type="entry name" value="HAD-like_hydrolase_sf"/>
</dbReference>
<dbReference type="AlphaFoldDB" id="A0A4R6BIB0"/>
<evidence type="ECO:0000313" key="2">
    <source>
        <dbReference type="Proteomes" id="UP000295328"/>
    </source>
</evidence>
<dbReference type="SFLD" id="SFLDG01129">
    <property type="entry name" value="C1.5:_HAD__Beta-PGM__Phosphata"/>
    <property type="match status" value="1"/>
</dbReference>
<dbReference type="CDD" id="cd04302">
    <property type="entry name" value="HAD_5NT"/>
    <property type="match status" value="1"/>
</dbReference>
<dbReference type="OrthoDB" id="9792518at2"/>
<proteinExistence type="predicted"/>
<dbReference type="InterPro" id="IPR036412">
    <property type="entry name" value="HAD-like_sf"/>
</dbReference>
<dbReference type="PANTHER" id="PTHR43434:SF20">
    <property type="entry name" value="5'-NUCLEOTIDASE"/>
    <property type="match status" value="1"/>
</dbReference>
<dbReference type="InterPro" id="IPR006439">
    <property type="entry name" value="HAD-SF_hydro_IA"/>
</dbReference>
<dbReference type="InterPro" id="IPR023198">
    <property type="entry name" value="PGP-like_dom2"/>
</dbReference>
<sequence length="215" mass="24269">MHKYLLFDLDGTLTDSKEGITNSIVHSLTQMNITVPDNNALVHFIGPPLKESFRTDYHLEGEQNEQAIAFYREYFSTRGLFENEVYSDIPELLSDLKNAGYKLYVATSKPVTFARQILDHFELTDYFEMIAGSELDGSRSHKADVIQYVIEENHLSPADCLMIGDRKHDLIGADMNGMDALGVLFGYGSREELASYPHIALISTVHSLRQFLLTA</sequence>
<dbReference type="InterPro" id="IPR023214">
    <property type="entry name" value="HAD_sf"/>
</dbReference>
<dbReference type="GO" id="GO:0004713">
    <property type="term" value="F:protein tyrosine kinase activity"/>
    <property type="evidence" value="ECO:0007669"/>
    <property type="project" value="TreeGrafter"/>
</dbReference>
<dbReference type="SFLD" id="SFLDS00003">
    <property type="entry name" value="Haloacid_Dehalogenase"/>
    <property type="match status" value="1"/>
</dbReference>
<dbReference type="GO" id="GO:0005829">
    <property type="term" value="C:cytosol"/>
    <property type="evidence" value="ECO:0007669"/>
    <property type="project" value="TreeGrafter"/>
</dbReference>
<dbReference type="Gene3D" id="3.40.50.1000">
    <property type="entry name" value="HAD superfamily/HAD-like"/>
    <property type="match status" value="1"/>
</dbReference>
<dbReference type="PANTHER" id="PTHR43434">
    <property type="entry name" value="PHOSPHOGLYCOLATE PHOSPHATASE"/>
    <property type="match status" value="1"/>
</dbReference>
<dbReference type="Gene3D" id="1.10.150.240">
    <property type="entry name" value="Putative phosphatase, domain 2"/>
    <property type="match status" value="1"/>
</dbReference>
<dbReference type="NCBIfam" id="TIGR01549">
    <property type="entry name" value="HAD-SF-IA-v1"/>
    <property type="match status" value="1"/>
</dbReference>
<evidence type="ECO:0000313" key="1">
    <source>
        <dbReference type="EMBL" id="TDM01355.1"/>
    </source>
</evidence>
<reference evidence="1 2" key="1">
    <citation type="submission" date="2019-01" db="EMBL/GenBank/DDBJ databases">
        <title>Draft genome sequences of the type strains of six Macrococcus species.</title>
        <authorList>
            <person name="Mazhar S."/>
            <person name="Altermann E."/>
            <person name="Hill C."/>
            <person name="Mcauliffe O."/>
        </authorList>
    </citation>
    <scope>NUCLEOTIDE SEQUENCE [LARGE SCALE GENOMIC DNA]</scope>
    <source>
        <strain evidence="1 2">CCM4809</strain>
    </source>
</reference>
<dbReference type="InterPro" id="IPR041492">
    <property type="entry name" value="HAD_2"/>
</dbReference>
<dbReference type="FunFam" id="3.40.50.1000:FF:000022">
    <property type="entry name" value="Phosphoglycolate phosphatase"/>
    <property type="match status" value="1"/>
</dbReference>
<keyword evidence="2" id="KW-1185">Reference proteome</keyword>
<protein>
    <submittedName>
        <fullName evidence="1">HAD family hydrolase</fullName>
    </submittedName>
</protein>
<dbReference type="GO" id="GO:0016787">
    <property type="term" value="F:hydrolase activity"/>
    <property type="evidence" value="ECO:0007669"/>
    <property type="project" value="UniProtKB-KW"/>
</dbReference>